<dbReference type="PANTHER" id="PTHR40841:SF2">
    <property type="entry name" value="SIDEROPHORE-DEGRADING ESTERASE (EUROFUNG)"/>
    <property type="match status" value="1"/>
</dbReference>
<name>A0A3D9XAL3_PARVE</name>
<dbReference type="Gene3D" id="3.40.50.1820">
    <property type="entry name" value="alpha/beta hydrolase"/>
    <property type="match status" value="1"/>
</dbReference>
<proteinExistence type="inferred from homology"/>
<dbReference type="Pfam" id="PF00756">
    <property type="entry name" value="Esterase"/>
    <property type="match status" value="1"/>
</dbReference>
<evidence type="ECO:0008006" key="5">
    <source>
        <dbReference type="Google" id="ProtNLM"/>
    </source>
</evidence>
<evidence type="ECO:0000313" key="3">
    <source>
        <dbReference type="EMBL" id="REF67607.1"/>
    </source>
</evidence>
<protein>
    <recommendedName>
        <fullName evidence="5">Alpha/beta hydrolase</fullName>
    </recommendedName>
</protein>
<evidence type="ECO:0000313" key="4">
    <source>
        <dbReference type="Proteomes" id="UP000256941"/>
    </source>
</evidence>
<comment type="similarity">
    <text evidence="1">Belongs to the esterase D family.</text>
</comment>
<keyword evidence="2" id="KW-0378">Hydrolase</keyword>
<dbReference type="InterPro" id="IPR029058">
    <property type="entry name" value="AB_hydrolase_fold"/>
</dbReference>
<organism evidence="3 4">
    <name type="scientific">Paracoccus versutus</name>
    <name type="common">Thiobacillus versutus</name>
    <dbReference type="NCBI Taxonomy" id="34007"/>
    <lineage>
        <taxon>Bacteria</taxon>
        <taxon>Pseudomonadati</taxon>
        <taxon>Pseudomonadota</taxon>
        <taxon>Alphaproteobacteria</taxon>
        <taxon>Rhodobacterales</taxon>
        <taxon>Paracoccaceae</taxon>
        <taxon>Paracoccus</taxon>
    </lineage>
</organism>
<dbReference type="SUPFAM" id="SSF53474">
    <property type="entry name" value="alpha/beta-Hydrolases"/>
    <property type="match status" value="1"/>
</dbReference>
<evidence type="ECO:0000256" key="1">
    <source>
        <dbReference type="ARBA" id="ARBA00005622"/>
    </source>
</evidence>
<accession>A0A3D9XAL3</accession>
<reference evidence="3 4" key="1">
    <citation type="submission" date="2018-08" db="EMBL/GenBank/DDBJ databases">
        <title>Genomic Encyclopedia of Archaeal and Bacterial Type Strains, Phase II (KMG-II): from individual species to whole genera.</title>
        <authorList>
            <person name="Goeker M."/>
        </authorList>
    </citation>
    <scope>NUCLEOTIDE SEQUENCE [LARGE SCALE GENOMIC DNA]</scope>
    <source>
        <strain evidence="3 4">DSM 17099</strain>
    </source>
</reference>
<dbReference type="EMBL" id="QTUJ01000004">
    <property type="protein sequence ID" value="REF67607.1"/>
    <property type="molecule type" value="Genomic_DNA"/>
</dbReference>
<evidence type="ECO:0000256" key="2">
    <source>
        <dbReference type="ARBA" id="ARBA00022801"/>
    </source>
</evidence>
<sequence>MQGFVNRGNCRIMSQLGQVGPDHARKQAELRIFQTGSPTHALSQKVVAVGPGYRLFLAVPRAPAPAGGWPVLYMLDGNAAFDFLAPEHLALAPGLMIVGIGYDTDRQFARELRTLDFTAPDGPGDGLRPDHVHEGRTAGGAAIFHDRLTGPLRAAAEAGLPVDPARRTLWGHSFGGLFTLYALLARPQGFARHAAISPSIWWDEALIRRVAREAAPASLPLLVALGDREKRSGSAGPPPDGPAPATMQFVADLARHPGHRAQLHVLPGLIHIQTLAGSFPLVLPFACAD</sequence>
<dbReference type="AlphaFoldDB" id="A0A3D9XAL3"/>
<gene>
    <name evidence="3" type="ORF">BDD41_4637</name>
</gene>
<comment type="caution">
    <text evidence="3">The sequence shown here is derived from an EMBL/GenBank/DDBJ whole genome shotgun (WGS) entry which is preliminary data.</text>
</comment>
<dbReference type="Proteomes" id="UP000256941">
    <property type="component" value="Unassembled WGS sequence"/>
</dbReference>
<dbReference type="GO" id="GO:0016788">
    <property type="term" value="F:hydrolase activity, acting on ester bonds"/>
    <property type="evidence" value="ECO:0007669"/>
    <property type="project" value="TreeGrafter"/>
</dbReference>
<dbReference type="InterPro" id="IPR000801">
    <property type="entry name" value="Esterase-like"/>
</dbReference>
<dbReference type="InterPro" id="IPR052558">
    <property type="entry name" value="Siderophore_Hydrolase_D"/>
</dbReference>
<dbReference type="PANTHER" id="PTHR40841">
    <property type="entry name" value="SIDEROPHORE TRIACETYLFUSARININE C ESTERASE"/>
    <property type="match status" value="1"/>
</dbReference>